<keyword evidence="11" id="KW-1185">Reference proteome</keyword>
<evidence type="ECO:0000256" key="4">
    <source>
        <dbReference type="ARBA" id="ARBA00022741"/>
    </source>
</evidence>
<comment type="catalytic activity">
    <reaction evidence="7">
        <text>L-threonyl-[protein] + ATP = O-phospho-L-threonyl-[protein] + ADP + H(+)</text>
        <dbReference type="Rhea" id="RHEA:46608"/>
        <dbReference type="Rhea" id="RHEA-COMP:11060"/>
        <dbReference type="Rhea" id="RHEA-COMP:11605"/>
        <dbReference type="ChEBI" id="CHEBI:15378"/>
        <dbReference type="ChEBI" id="CHEBI:30013"/>
        <dbReference type="ChEBI" id="CHEBI:30616"/>
        <dbReference type="ChEBI" id="CHEBI:61977"/>
        <dbReference type="ChEBI" id="CHEBI:456216"/>
        <dbReference type="EC" id="2.7.11.1"/>
    </reaction>
</comment>
<dbReference type="Pfam" id="PF18738">
    <property type="entry name" value="HEPN_DZIP3"/>
    <property type="match status" value="1"/>
</dbReference>
<name>A0ABD3UZ76_SINWO</name>
<evidence type="ECO:0000259" key="9">
    <source>
        <dbReference type="PROSITE" id="PS51424"/>
    </source>
</evidence>
<keyword evidence="3" id="KW-0677">Repeat</keyword>
<evidence type="ECO:0000313" key="11">
    <source>
        <dbReference type="Proteomes" id="UP001634394"/>
    </source>
</evidence>
<dbReference type="InterPro" id="IPR041249">
    <property type="entry name" value="HEPN_DZIP3"/>
</dbReference>
<dbReference type="EC" id="2.7.11.1" evidence="1"/>
<dbReference type="Pfam" id="PF16095">
    <property type="entry name" value="COR-A"/>
    <property type="match status" value="1"/>
</dbReference>
<dbReference type="GO" id="GO:0005524">
    <property type="term" value="F:ATP binding"/>
    <property type="evidence" value="ECO:0007669"/>
    <property type="project" value="UniProtKB-KW"/>
</dbReference>
<keyword evidence="5" id="KW-0418">Kinase</keyword>
<reference evidence="10 11" key="1">
    <citation type="submission" date="2024-11" db="EMBL/GenBank/DDBJ databases">
        <title>Chromosome-level genome assembly of the freshwater bivalve Anodonta woodiana.</title>
        <authorList>
            <person name="Chen X."/>
        </authorList>
    </citation>
    <scope>NUCLEOTIDE SEQUENCE [LARGE SCALE GENOMIC DNA]</scope>
    <source>
        <strain evidence="10">MN2024</strain>
        <tissue evidence="10">Gills</tissue>
    </source>
</reference>
<evidence type="ECO:0000256" key="2">
    <source>
        <dbReference type="ARBA" id="ARBA00022679"/>
    </source>
</evidence>
<proteinExistence type="predicted"/>
<keyword evidence="6" id="KW-0067">ATP-binding</keyword>
<dbReference type="InterPro" id="IPR036388">
    <property type="entry name" value="WH-like_DNA-bd_sf"/>
</dbReference>
<evidence type="ECO:0000256" key="5">
    <source>
        <dbReference type="ARBA" id="ARBA00022777"/>
    </source>
</evidence>
<sequence length="926" mass="106307">MDPRSIDMYRKALRNGKEKVFNIRIMIVGPYDVGKTTLTKRLLGKDVNICDRQSTEGIDIQTECCKVSLATGEWITQEQNAEQYMQLQWLVKLFNEQVQQKSNDKQQVLKEMETHVSTTKQDNGHVEEIIYTRVKEDIDKEVLPTLSQPVESLIASLNPEAISVVAKENEKKDAVMEIIQLINASSEKLEKSIEEYAKLGIWDFAGQYVFYTTHQTFLSYRALYLLVIDLSQQITALINDECFIDTAGLKLCQVQETIDTWMNLIHSCTPSPQSGIPAVFLVGTHVDKIPERYRHEMCEKYFKEIRSYLKDKPTILHLVNEDFAIDNTVVDSKLVALKKKIVEVASQQPYWGEEVPARWILLERELMRLKAAGIKVIRRTLLEAFNQAEDVPISREELDLFLKFQNDIGTILYFSLEVLKDKIVLVPQWMIDALKSLITAEMFVLRNVPAVAKKWDMFNKSGQLSPELIDAIWTKETYPDLHDNKEHILLLMEHLNIIARPRSFSEDGSEIKVENYFLAPCMLKEKTPERVLFPKPDTEMKSSSSILCYNFVDKFLPSPIFHRLLATCVSRWPIAQRKSENQIFCGCCIFRLDPHHELTVLFKEYIIFVQVIRFGTTEKTPAFELCINVKEFITKTLTNIIGYLGHSFKFEMSVQCPKYLGYRVDCLIPLTDLQGNEDFSCDLHDDIHVFRTQDVLRFWFQEEEPSDAGSSAAAMLSAPTSDTDRFMCIAHLLVDVGSRVLRQLLRHHTVTSTCTLDQYLAKHRNTINSLKRFFNQSQMDIMFPPNGVSTDLDNYDITLLSAIFQNIVPTLSQQEKDMIKRLREERNKLYGHANSCQISANDFQTYCKDISLTLTGLSQQCGDTAFEAEILHETQCTQISAIPAGSNLDILNIWCGRMQNVEGVLQDMRVRLQALEAREMSSGSES</sequence>
<evidence type="ECO:0000256" key="7">
    <source>
        <dbReference type="ARBA" id="ARBA00047899"/>
    </source>
</evidence>
<dbReference type="PROSITE" id="PS51424">
    <property type="entry name" value="ROC"/>
    <property type="match status" value="1"/>
</dbReference>
<accession>A0ABD3UZ76</accession>
<dbReference type="Gene3D" id="3.40.50.300">
    <property type="entry name" value="P-loop containing nucleotide triphosphate hydrolases"/>
    <property type="match status" value="1"/>
</dbReference>
<evidence type="ECO:0000313" key="10">
    <source>
        <dbReference type="EMBL" id="KAL3854532.1"/>
    </source>
</evidence>
<keyword evidence="2" id="KW-0808">Transferase</keyword>
<evidence type="ECO:0000256" key="3">
    <source>
        <dbReference type="ARBA" id="ARBA00022737"/>
    </source>
</evidence>
<dbReference type="GO" id="GO:0016301">
    <property type="term" value="F:kinase activity"/>
    <property type="evidence" value="ECO:0007669"/>
    <property type="project" value="UniProtKB-KW"/>
</dbReference>
<dbReference type="InterPro" id="IPR020859">
    <property type="entry name" value="ROC"/>
</dbReference>
<dbReference type="SUPFAM" id="SSF52540">
    <property type="entry name" value="P-loop containing nucleoside triphosphate hydrolases"/>
    <property type="match status" value="1"/>
</dbReference>
<evidence type="ECO:0000256" key="8">
    <source>
        <dbReference type="ARBA" id="ARBA00048679"/>
    </source>
</evidence>
<dbReference type="Proteomes" id="UP001634394">
    <property type="component" value="Unassembled WGS sequence"/>
</dbReference>
<dbReference type="Gene3D" id="1.10.10.10">
    <property type="entry name" value="Winged helix-like DNA-binding domain superfamily/Winged helix DNA-binding domain"/>
    <property type="match status" value="1"/>
</dbReference>
<dbReference type="InterPro" id="IPR032171">
    <property type="entry name" value="COR-A"/>
</dbReference>
<evidence type="ECO:0000256" key="1">
    <source>
        <dbReference type="ARBA" id="ARBA00012513"/>
    </source>
</evidence>
<organism evidence="10 11">
    <name type="scientific">Sinanodonta woodiana</name>
    <name type="common">Chinese pond mussel</name>
    <name type="synonym">Anodonta woodiana</name>
    <dbReference type="NCBI Taxonomy" id="1069815"/>
    <lineage>
        <taxon>Eukaryota</taxon>
        <taxon>Metazoa</taxon>
        <taxon>Spiralia</taxon>
        <taxon>Lophotrochozoa</taxon>
        <taxon>Mollusca</taxon>
        <taxon>Bivalvia</taxon>
        <taxon>Autobranchia</taxon>
        <taxon>Heteroconchia</taxon>
        <taxon>Palaeoheterodonta</taxon>
        <taxon>Unionida</taxon>
        <taxon>Unionoidea</taxon>
        <taxon>Unionidae</taxon>
        <taxon>Unioninae</taxon>
        <taxon>Sinanodonta</taxon>
    </lineage>
</organism>
<comment type="catalytic activity">
    <reaction evidence="8">
        <text>L-seryl-[protein] + ATP = O-phospho-L-seryl-[protein] + ADP + H(+)</text>
        <dbReference type="Rhea" id="RHEA:17989"/>
        <dbReference type="Rhea" id="RHEA-COMP:9863"/>
        <dbReference type="Rhea" id="RHEA-COMP:11604"/>
        <dbReference type="ChEBI" id="CHEBI:15378"/>
        <dbReference type="ChEBI" id="CHEBI:29999"/>
        <dbReference type="ChEBI" id="CHEBI:30616"/>
        <dbReference type="ChEBI" id="CHEBI:83421"/>
        <dbReference type="ChEBI" id="CHEBI:456216"/>
        <dbReference type="EC" id="2.7.11.1"/>
    </reaction>
</comment>
<dbReference type="EMBL" id="JBJQND010000014">
    <property type="protein sequence ID" value="KAL3854532.1"/>
    <property type="molecule type" value="Genomic_DNA"/>
</dbReference>
<dbReference type="InterPro" id="IPR027417">
    <property type="entry name" value="P-loop_NTPase"/>
</dbReference>
<feature type="domain" description="Roc" evidence="9">
    <location>
        <begin position="16"/>
        <end position="348"/>
    </location>
</feature>
<dbReference type="Gene3D" id="3.30.70.1390">
    <property type="entry name" value="ROC domain from the Parkinson's disease-associated leucine-rich repeat kinase 2"/>
    <property type="match status" value="2"/>
</dbReference>
<dbReference type="InterPro" id="IPR039788">
    <property type="entry name" value="NOL4/NOL4L"/>
</dbReference>
<dbReference type="PANTHER" id="PTHR12449">
    <property type="entry name" value="DEATH DOMAIN-CONTAINING PROTEIN"/>
    <property type="match status" value="1"/>
</dbReference>
<dbReference type="PANTHER" id="PTHR12449:SF18">
    <property type="entry name" value="DEATH DOMAIN-CONTAINING PROTEIN"/>
    <property type="match status" value="1"/>
</dbReference>
<evidence type="ECO:0000256" key="6">
    <source>
        <dbReference type="ARBA" id="ARBA00022840"/>
    </source>
</evidence>
<protein>
    <recommendedName>
        <fullName evidence="1">non-specific serine/threonine protein kinase</fullName>
        <ecNumber evidence="1">2.7.11.1</ecNumber>
    </recommendedName>
</protein>
<dbReference type="Pfam" id="PF08477">
    <property type="entry name" value="Roc"/>
    <property type="match status" value="1"/>
</dbReference>
<gene>
    <name evidence="10" type="ORF">ACJMK2_013797</name>
</gene>
<keyword evidence="4" id="KW-0547">Nucleotide-binding</keyword>
<dbReference type="AlphaFoldDB" id="A0ABD3UZ76"/>
<comment type="caution">
    <text evidence="10">The sequence shown here is derived from an EMBL/GenBank/DDBJ whole genome shotgun (WGS) entry which is preliminary data.</text>
</comment>